<dbReference type="Proteomes" id="UP000799118">
    <property type="component" value="Unassembled WGS sequence"/>
</dbReference>
<evidence type="ECO:0000256" key="2">
    <source>
        <dbReference type="SAM" id="Phobius"/>
    </source>
</evidence>
<organism evidence="3 4">
    <name type="scientific">Gymnopus androsaceus JB14</name>
    <dbReference type="NCBI Taxonomy" id="1447944"/>
    <lineage>
        <taxon>Eukaryota</taxon>
        <taxon>Fungi</taxon>
        <taxon>Dikarya</taxon>
        <taxon>Basidiomycota</taxon>
        <taxon>Agaricomycotina</taxon>
        <taxon>Agaricomycetes</taxon>
        <taxon>Agaricomycetidae</taxon>
        <taxon>Agaricales</taxon>
        <taxon>Marasmiineae</taxon>
        <taxon>Omphalotaceae</taxon>
        <taxon>Gymnopus</taxon>
    </lineage>
</organism>
<keyword evidence="2" id="KW-1133">Transmembrane helix</keyword>
<accession>A0A6A4GR37</accession>
<sequence length="442" mass="48514">MKREVNAHDGGTFSFFLSAIEQAGMYYILFLFISWISVAGALSISFPPSGTPTAASDSQMITWTRDKSDPSDQFVIQKIKLDDGKGPSPKSTPVPINNSQGKGGTSPFMFNQAGLFQILAVDIQNGKNFFSTEVTVLPNPTSSLSPVPRKLKRTNQHDETNWNGPVRIYLHPEMSYLDPNRMSVNGSKTAITQQASHSSTALPASDSTVPPASDHTPAIIGGVVGSVALLFIIGATLLCLRYRTRRDTSIFVRAKMVRYHDSDLLDGQRTASPGLEKDLEYYPALSPIKRNSLRPQDSVSNIYYIPPILPPIPAARSVTSSEVPSSVNTSSSARRTRDINTPQLSVSTLSTTTSGFGSLFPVPALPPRTRTERQMLIEEDIQRLQSRILFLQGDNVNTPAISRLEREQELLLTNARVERLKEVHESKWALGLADEAPEGLFN</sequence>
<gene>
    <name evidence="3" type="ORF">BT96DRAFT_1004856</name>
</gene>
<dbReference type="OrthoDB" id="3018813at2759"/>
<feature type="compositionally biased region" description="Polar residues" evidence="1">
    <location>
        <begin position="188"/>
        <end position="210"/>
    </location>
</feature>
<proteinExistence type="predicted"/>
<feature type="region of interest" description="Disordered" evidence="1">
    <location>
        <begin position="188"/>
        <end position="212"/>
    </location>
</feature>
<dbReference type="EMBL" id="ML769784">
    <property type="protein sequence ID" value="KAE9387715.1"/>
    <property type="molecule type" value="Genomic_DNA"/>
</dbReference>
<dbReference type="AlphaFoldDB" id="A0A6A4GR37"/>
<feature type="transmembrane region" description="Helical" evidence="2">
    <location>
        <begin position="218"/>
        <end position="240"/>
    </location>
</feature>
<keyword evidence="2" id="KW-0472">Membrane</keyword>
<dbReference type="CDD" id="cd12087">
    <property type="entry name" value="TM_EGFR-like"/>
    <property type="match status" value="1"/>
</dbReference>
<evidence type="ECO:0000256" key="1">
    <source>
        <dbReference type="SAM" id="MobiDB-lite"/>
    </source>
</evidence>
<feature type="compositionally biased region" description="Low complexity" evidence="1">
    <location>
        <begin position="320"/>
        <end position="333"/>
    </location>
</feature>
<feature type="compositionally biased region" description="Polar residues" evidence="1">
    <location>
        <begin position="89"/>
        <end position="100"/>
    </location>
</feature>
<keyword evidence="2" id="KW-0812">Transmembrane</keyword>
<evidence type="ECO:0000313" key="3">
    <source>
        <dbReference type="EMBL" id="KAE9387715.1"/>
    </source>
</evidence>
<feature type="transmembrane region" description="Helical" evidence="2">
    <location>
        <begin position="26"/>
        <end position="46"/>
    </location>
</feature>
<keyword evidence="4" id="KW-1185">Reference proteome</keyword>
<evidence type="ECO:0000313" key="4">
    <source>
        <dbReference type="Proteomes" id="UP000799118"/>
    </source>
</evidence>
<feature type="region of interest" description="Disordered" evidence="1">
    <location>
        <begin position="320"/>
        <end position="339"/>
    </location>
</feature>
<feature type="region of interest" description="Disordered" evidence="1">
    <location>
        <begin position="80"/>
        <end position="103"/>
    </location>
</feature>
<name>A0A6A4GR37_9AGAR</name>
<reference evidence="3" key="1">
    <citation type="journal article" date="2019" name="Environ. Microbiol.">
        <title>Fungal ecological strategies reflected in gene transcription - a case study of two litter decomposers.</title>
        <authorList>
            <person name="Barbi F."/>
            <person name="Kohler A."/>
            <person name="Barry K."/>
            <person name="Baskaran P."/>
            <person name="Daum C."/>
            <person name="Fauchery L."/>
            <person name="Ihrmark K."/>
            <person name="Kuo A."/>
            <person name="LaButti K."/>
            <person name="Lipzen A."/>
            <person name="Morin E."/>
            <person name="Grigoriev I.V."/>
            <person name="Henrissat B."/>
            <person name="Lindahl B."/>
            <person name="Martin F."/>
        </authorList>
    </citation>
    <scope>NUCLEOTIDE SEQUENCE</scope>
    <source>
        <strain evidence="3">JB14</strain>
    </source>
</reference>
<protein>
    <submittedName>
        <fullName evidence="3">Uncharacterized protein</fullName>
    </submittedName>
</protein>